<dbReference type="Gene3D" id="3.30.200.20">
    <property type="entry name" value="Phosphorylase Kinase, domain 1"/>
    <property type="match status" value="1"/>
</dbReference>
<dbReference type="EMBL" id="JARYMX010000005">
    <property type="protein sequence ID" value="KAJ9548597.1"/>
    <property type="molecule type" value="Genomic_DNA"/>
</dbReference>
<comment type="caution">
    <text evidence="1">The sequence shown here is derived from an EMBL/GenBank/DDBJ whole genome shotgun (WGS) entry which is preliminary data.</text>
</comment>
<reference evidence="1" key="1">
    <citation type="submission" date="2023-03" db="EMBL/GenBank/DDBJ databases">
        <title>Chromosome-scale reference genome and RAD-based genetic map of yellow starthistle (Centaurea solstitialis) reveal putative structural variation and QTLs associated with invader traits.</title>
        <authorList>
            <person name="Reatini B."/>
            <person name="Cang F.A."/>
            <person name="Jiang Q."/>
            <person name="Mckibben M.T.W."/>
            <person name="Barker M.S."/>
            <person name="Rieseberg L.H."/>
            <person name="Dlugosch K.M."/>
        </authorList>
    </citation>
    <scope>NUCLEOTIDE SEQUENCE</scope>
    <source>
        <strain evidence="1">CAN-66</strain>
        <tissue evidence="1">Leaf</tissue>
    </source>
</reference>
<accession>A0AA38W6I7</accession>
<dbReference type="Proteomes" id="UP001172457">
    <property type="component" value="Chromosome 5"/>
</dbReference>
<dbReference type="AlphaFoldDB" id="A0AA38W6I7"/>
<keyword evidence="2" id="KW-1185">Reference proteome</keyword>
<feature type="non-terminal residue" evidence="1">
    <location>
        <position position="1"/>
    </location>
</feature>
<name>A0AA38W6I7_9ASTR</name>
<evidence type="ECO:0000313" key="1">
    <source>
        <dbReference type="EMBL" id="KAJ9548597.1"/>
    </source>
</evidence>
<evidence type="ECO:0000313" key="2">
    <source>
        <dbReference type="Proteomes" id="UP001172457"/>
    </source>
</evidence>
<organism evidence="1 2">
    <name type="scientific">Centaurea solstitialis</name>
    <name type="common">yellow star-thistle</name>
    <dbReference type="NCBI Taxonomy" id="347529"/>
    <lineage>
        <taxon>Eukaryota</taxon>
        <taxon>Viridiplantae</taxon>
        <taxon>Streptophyta</taxon>
        <taxon>Embryophyta</taxon>
        <taxon>Tracheophyta</taxon>
        <taxon>Spermatophyta</taxon>
        <taxon>Magnoliopsida</taxon>
        <taxon>eudicotyledons</taxon>
        <taxon>Gunneridae</taxon>
        <taxon>Pentapetalae</taxon>
        <taxon>asterids</taxon>
        <taxon>campanulids</taxon>
        <taxon>Asterales</taxon>
        <taxon>Asteraceae</taxon>
        <taxon>Carduoideae</taxon>
        <taxon>Cardueae</taxon>
        <taxon>Centaureinae</taxon>
        <taxon>Centaurea</taxon>
    </lineage>
</organism>
<sequence>MRRKDLYVEDSRFIPLTMVKFLDDMERERPIRFTQEQLRIATENFIILLGSEFGTVYKGIFSNDTAIAIKAPSVAPSRRRVNAQTGSEVEEELSRKTLSEDVCIL</sequence>
<gene>
    <name evidence="1" type="ORF">OSB04_021140</name>
</gene>
<protein>
    <submittedName>
        <fullName evidence="1">Uncharacterized protein</fullName>
    </submittedName>
</protein>
<proteinExistence type="predicted"/>